<dbReference type="EMBL" id="JBHSPT010000005">
    <property type="protein sequence ID" value="MFC6054244.1"/>
    <property type="molecule type" value="Genomic_DNA"/>
</dbReference>
<keyword evidence="3" id="KW-1185">Reference proteome</keyword>
<accession>A0ABW1LRU0</accession>
<proteinExistence type="predicted"/>
<reference evidence="3" key="1">
    <citation type="journal article" date="2019" name="Int. J. Syst. Evol. Microbiol.">
        <title>The Global Catalogue of Microorganisms (GCM) 10K type strain sequencing project: providing services to taxonomists for standard genome sequencing and annotation.</title>
        <authorList>
            <consortium name="The Broad Institute Genomics Platform"/>
            <consortium name="The Broad Institute Genome Sequencing Center for Infectious Disease"/>
            <person name="Wu L."/>
            <person name="Ma J."/>
        </authorList>
    </citation>
    <scope>NUCLEOTIDE SEQUENCE [LARGE SCALE GENOMIC DNA]</scope>
    <source>
        <strain evidence="3">JCM 12763</strain>
    </source>
</reference>
<name>A0ABW1LRU0_9ACTN</name>
<evidence type="ECO:0000313" key="2">
    <source>
        <dbReference type="EMBL" id="MFC6054244.1"/>
    </source>
</evidence>
<organism evidence="2 3">
    <name type="scientific">Streptomyces pratens</name>
    <dbReference type="NCBI Taxonomy" id="887456"/>
    <lineage>
        <taxon>Bacteria</taxon>
        <taxon>Bacillati</taxon>
        <taxon>Actinomycetota</taxon>
        <taxon>Actinomycetes</taxon>
        <taxon>Kitasatosporales</taxon>
        <taxon>Streptomycetaceae</taxon>
        <taxon>Streptomyces</taxon>
    </lineage>
</organism>
<sequence>MESLTGALLSNFIAPDTYWRWTFLAGLGLLLLLPPLATTP</sequence>
<comment type="caution">
    <text evidence="2">The sequence shown here is derived from an EMBL/GenBank/DDBJ whole genome shotgun (WGS) entry which is preliminary data.</text>
</comment>
<evidence type="ECO:0000256" key="1">
    <source>
        <dbReference type="SAM" id="Phobius"/>
    </source>
</evidence>
<protein>
    <submittedName>
        <fullName evidence="2">Uncharacterized protein</fullName>
    </submittedName>
</protein>
<keyword evidence="1" id="KW-0472">Membrane</keyword>
<feature type="transmembrane region" description="Helical" evidence="1">
    <location>
        <begin position="18"/>
        <end position="37"/>
    </location>
</feature>
<dbReference type="RefSeq" id="WP_386392506.1">
    <property type="nucleotide sequence ID" value="NZ_JBHSPT010000005.1"/>
</dbReference>
<keyword evidence="1" id="KW-0812">Transmembrane</keyword>
<dbReference type="Proteomes" id="UP001596242">
    <property type="component" value="Unassembled WGS sequence"/>
</dbReference>
<gene>
    <name evidence="2" type="ORF">ACFP50_01710</name>
</gene>
<evidence type="ECO:0000313" key="3">
    <source>
        <dbReference type="Proteomes" id="UP001596242"/>
    </source>
</evidence>
<keyword evidence="1" id="KW-1133">Transmembrane helix</keyword>